<organism evidence="3 4">
    <name type="scientific">Arthroderma otae (strain ATCC MYA-4605 / CBS 113480)</name>
    <name type="common">Microsporum canis</name>
    <dbReference type="NCBI Taxonomy" id="554155"/>
    <lineage>
        <taxon>Eukaryota</taxon>
        <taxon>Fungi</taxon>
        <taxon>Dikarya</taxon>
        <taxon>Ascomycota</taxon>
        <taxon>Pezizomycotina</taxon>
        <taxon>Eurotiomycetes</taxon>
        <taxon>Eurotiomycetidae</taxon>
        <taxon>Onygenales</taxon>
        <taxon>Arthrodermataceae</taxon>
        <taxon>Microsporum</taxon>
    </lineage>
</organism>
<feature type="transmembrane region" description="Helical" evidence="2">
    <location>
        <begin position="79"/>
        <end position="100"/>
    </location>
</feature>
<keyword evidence="4" id="KW-1185">Reference proteome</keyword>
<dbReference type="VEuPathDB" id="FungiDB:MCYG_07724"/>
<dbReference type="EMBL" id="DS995707">
    <property type="protein sequence ID" value="EEQ34905.1"/>
    <property type="molecule type" value="Genomic_DNA"/>
</dbReference>
<gene>
    <name evidence="3" type="ORF">MCYG_07724</name>
</gene>
<protein>
    <submittedName>
        <fullName evidence="3">Uncharacterized protein</fullName>
    </submittedName>
</protein>
<dbReference type="Proteomes" id="UP000002035">
    <property type="component" value="Unassembled WGS sequence"/>
</dbReference>
<evidence type="ECO:0000313" key="3">
    <source>
        <dbReference type="EMBL" id="EEQ34905.1"/>
    </source>
</evidence>
<dbReference type="AlphaFoldDB" id="C5FX65"/>
<sequence>MAERRAGGREATVGKREEESKAWRLTHERDASTEMGIREKGTHLACVHGTGERGLGGHGRDERFRTGRQLPRHTGSNRFVTLLILPNVCFSATPSSVLVLPLY</sequence>
<keyword evidence="2" id="KW-1133">Transmembrane helix</keyword>
<keyword evidence="2" id="KW-0812">Transmembrane</keyword>
<proteinExistence type="predicted"/>
<accession>C5FX65</accession>
<reference evidence="4" key="1">
    <citation type="journal article" date="2012" name="MBio">
        <title>Comparative genome analysis of Trichophyton rubrum and related dermatophytes reveals candidate genes involved in infection.</title>
        <authorList>
            <person name="Martinez D.A."/>
            <person name="Oliver B.G."/>
            <person name="Graeser Y."/>
            <person name="Goldberg J.M."/>
            <person name="Li W."/>
            <person name="Martinez-Rossi N.M."/>
            <person name="Monod M."/>
            <person name="Shelest E."/>
            <person name="Barton R.C."/>
            <person name="Birch E."/>
            <person name="Brakhage A.A."/>
            <person name="Chen Z."/>
            <person name="Gurr S.J."/>
            <person name="Heiman D."/>
            <person name="Heitman J."/>
            <person name="Kosti I."/>
            <person name="Rossi A."/>
            <person name="Saif S."/>
            <person name="Samalova M."/>
            <person name="Saunders C.W."/>
            <person name="Shea T."/>
            <person name="Summerbell R.C."/>
            <person name="Xu J."/>
            <person name="Young S."/>
            <person name="Zeng Q."/>
            <person name="Birren B.W."/>
            <person name="Cuomo C.A."/>
            <person name="White T.C."/>
        </authorList>
    </citation>
    <scope>NUCLEOTIDE SEQUENCE [LARGE SCALE GENOMIC DNA]</scope>
    <source>
        <strain evidence="4">ATCC MYA-4605 / CBS 113480</strain>
    </source>
</reference>
<keyword evidence="2" id="KW-0472">Membrane</keyword>
<evidence type="ECO:0000256" key="2">
    <source>
        <dbReference type="SAM" id="Phobius"/>
    </source>
</evidence>
<dbReference type="HOGENOM" id="CLU_2263139_0_0_1"/>
<feature type="region of interest" description="Disordered" evidence="1">
    <location>
        <begin position="1"/>
        <end position="34"/>
    </location>
</feature>
<name>C5FX65_ARTOC</name>
<evidence type="ECO:0000256" key="1">
    <source>
        <dbReference type="SAM" id="MobiDB-lite"/>
    </source>
</evidence>
<dbReference type="RefSeq" id="XP_002843941.1">
    <property type="nucleotide sequence ID" value="XM_002843895.1"/>
</dbReference>
<evidence type="ECO:0000313" key="4">
    <source>
        <dbReference type="Proteomes" id="UP000002035"/>
    </source>
</evidence>
<dbReference type="GeneID" id="9228065"/>